<reference evidence="3" key="1">
    <citation type="submission" date="2021-05" db="EMBL/GenBank/DDBJ databases">
        <title>Complete genome sequence of the cellulolytic planctomycete Telmatocola sphagniphila SP2T and characterization of the first cellulase from planctomycetes.</title>
        <authorList>
            <person name="Rakitin A.L."/>
            <person name="Beletsky A.V."/>
            <person name="Naumoff D.G."/>
            <person name="Kulichevskaya I.S."/>
            <person name="Mardanov A.V."/>
            <person name="Ravin N.V."/>
            <person name="Dedysh S.N."/>
        </authorList>
    </citation>
    <scope>NUCLEOTIDE SEQUENCE</scope>
    <source>
        <strain evidence="3">SP2T</strain>
    </source>
</reference>
<dbReference type="Pfam" id="PF08327">
    <property type="entry name" value="AHSA1"/>
    <property type="match status" value="1"/>
</dbReference>
<dbReference type="AlphaFoldDB" id="A0A8E6B680"/>
<dbReference type="Gene3D" id="3.30.530.20">
    <property type="match status" value="1"/>
</dbReference>
<evidence type="ECO:0000313" key="4">
    <source>
        <dbReference type="Proteomes" id="UP000676194"/>
    </source>
</evidence>
<evidence type="ECO:0000256" key="1">
    <source>
        <dbReference type="ARBA" id="ARBA00006817"/>
    </source>
</evidence>
<evidence type="ECO:0000259" key="2">
    <source>
        <dbReference type="Pfam" id="PF08327"/>
    </source>
</evidence>
<dbReference type="KEGG" id="tsph:KIH39_01515"/>
<dbReference type="CDD" id="cd07826">
    <property type="entry name" value="SRPBCC_CalC_Aha1-like_9"/>
    <property type="match status" value="1"/>
</dbReference>
<proteinExistence type="inferred from homology"/>
<dbReference type="SUPFAM" id="SSF55961">
    <property type="entry name" value="Bet v1-like"/>
    <property type="match status" value="1"/>
</dbReference>
<dbReference type="InterPro" id="IPR023393">
    <property type="entry name" value="START-like_dom_sf"/>
</dbReference>
<comment type="similarity">
    <text evidence="1">Belongs to the AHA1 family.</text>
</comment>
<keyword evidence="4" id="KW-1185">Reference proteome</keyword>
<sequence length="162" mass="18058">MKPAEVSTPSDREVLIKRSFDAPVNLVWQAYTDPALMRRWLTAMPGWTMPICEMATHVGGKYRWRWRFDENGMEFGFTGEMLEVELNSKIVHTQIFDPGDMGGSMGGEPSIITVTFKESNGITNVSTLIKYASQADRDAAMSTGMTDGMEMSYKQLDGVLAS</sequence>
<gene>
    <name evidence="3" type="ORF">KIH39_01515</name>
</gene>
<dbReference type="InterPro" id="IPR013538">
    <property type="entry name" value="ASHA1/2-like_C"/>
</dbReference>
<dbReference type="RefSeq" id="WP_213497515.1">
    <property type="nucleotide sequence ID" value="NZ_CP074694.1"/>
</dbReference>
<accession>A0A8E6B680</accession>
<evidence type="ECO:0000313" key="3">
    <source>
        <dbReference type="EMBL" id="QVL32623.1"/>
    </source>
</evidence>
<dbReference type="EMBL" id="CP074694">
    <property type="protein sequence ID" value="QVL32623.1"/>
    <property type="molecule type" value="Genomic_DNA"/>
</dbReference>
<organism evidence="3 4">
    <name type="scientific">Telmatocola sphagniphila</name>
    <dbReference type="NCBI Taxonomy" id="1123043"/>
    <lineage>
        <taxon>Bacteria</taxon>
        <taxon>Pseudomonadati</taxon>
        <taxon>Planctomycetota</taxon>
        <taxon>Planctomycetia</taxon>
        <taxon>Gemmatales</taxon>
        <taxon>Gemmataceae</taxon>
    </lineage>
</organism>
<protein>
    <submittedName>
        <fullName evidence="3">SRPBCC family protein</fullName>
    </submittedName>
</protein>
<dbReference type="Proteomes" id="UP000676194">
    <property type="component" value="Chromosome"/>
</dbReference>
<name>A0A8E6B680_9BACT</name>
<feature type="domain" description="Activator of Hsp90 ATPase homologue 1/2-like C-terminal" evidence="2">
    <location>
        <begin position="21"/>
        <end position="160"/>
    </location>
</feature>